<proteinExistence type="predicted"/>
<protein>
    <submittedName>
        <fullName evidence="2">Uncharacterized protein</fullName>
    </submittedName>
</protein>
<sequence>MLKKSLLLMTVISLNILPSFASDDQSDEKKSFFPQNFSKDQWTQLYTKGEATEGFKVYRVDEENKKKLTPNKSQILTNYTNPLEERLCFKEASYEEDEKYEIEMLPGMKEMGILKTFKGIYTLPGAYAFSSINEINVVGSYDVFRPIFSHGDVEQNPLCLHVLYEFDATFIKQTSGAHRINQTLMKFFYVHKALQQPEIYPLDYNEVAKIAGRTWFVEYMKSQKMSDEICLKMLFNPEDIRLENEFYTTISNSLKNEIYLSLGIDTALLESMYAGLGWKKISLDRT</sequence>
<dbReference type="Proteomes" id="UP000664414">
    <property type="component" value="Unassembled WGS sequence"/>
</dbReference>
<evidence type="ECO:0000313" key="3">
    <source>
        <dbReference type="Proteomes" id="UP000664414"/>
    </source>
</evidence>
<accession>A0A8J7TU33</accession>
<evidence type="ECO:0000313" key="2">
    <source>
        <dbReference type="EMBL" id="MBN9412326.1"/>
    </source>
</evidence>
<comment type="caution">
    <text evidence="2">The sequence shown here is derived from an EMBL/GenBank/DDBJ whole genome shotgun (WGS) entry which is preliminary data.</text>
</comment>
<organism evidence="2 3">
    <name type="scientific">Candidatus Paracaedimonas acanthamoebae</name>
    <dbReference type="NCBI Taxonomy" id="244581"/>
    <lineage>
        <taxon>Bacteria</taxon>
        <taxon>Pseudomonadati</taxon>
        <taxon>Pseudomonadota</taxon>
        <taxon>Alphaproteobacteria</taxon>
        <taxon>Holosporales</taxon>
        <taxon>Caedimonadaceae</taxon>
        <taxon>Candidatus Paracaedimonas</taxon>
    </lineage>
</organism>
<reference evidence="2" key="1">
    <citation type="submission" date="2021-02" db="EMBL/GenBank/DDBJ databases">
        <title>Thiocyanate and organic carbon inputs drive convergent selection for specific autotrophic Afipia and Thiobacillus strains within complex microbiomes.</title>
        <authorList>
            <person name="Huddy R.J."/>
            <person name="Sachdeva R."/>
            <person name="Kadzinga F."/>
            <person name="Kantor R.S."/>
            <person name="Harrison S.T.L."/>
            <person name="Banfield J.F."/>
        </authorList>
    </citation>
    <scope>NUCLEOTIDE SEQUENCE</scope>
    <source>
        <strain evidence="2">SCN18_10_11_15_R4_P_38_20</strain>
    </source>
</reference>
<dbReference type="AlphaFoldDB" id="A0A8J7TU33"/>
<keyword evidence="1" id="KW-0732">Signal</keyword>
<name>A0A8J7TU33_9PROT</name>
<feature type="chain" id="PRO_5035242580" evidence="1">
    <location>
        <begin position="22"/>
        <end position="286"/>
    </location>
</feature>
<gene>
    <name evidence="2" type="ORF">J0H12_00155</name>
</gene>
<evidence type="ECO:0000256" key="1">
    <source>
        <dbReference type="SAM" id="SignalP"/>
    </source>
</evidence>
<feature type="signal peptide" evidence="1">
    <location>
        <begin position="1"/>
        <end position="21"/>
    </location>
</feature>
<dbReference type="EMBL" id="JAFKGL010000010">
    <property type="protein sequence ID" value="MBN9412326.1"/>
    <property type="molecule type" value="Genomic_DNA"/>
</dbReference>